<dbReference type="AlphaFoldDB" id="L8WPW2"/>
<dbReference type="HOGENOM" id="CLU_322933_0_0_1"/>
<dbReference type="GO" id="GO:0005656">
    <property type="term" value="C:nuclear pre-replicative complex"/>
    <property type="evidence" value="ECO:0007669"/>
    <property type="project" value="TreeGrafter"/>
</dbReference>
<keyword evidence="4" id="KW-0238">DNA-binding</keyword>
<evidence type="ECO:0000313" key="10">
    <source>
        <dbReference type="Proteomes" id="UP000011668"/>
    </source>
</evidence>
<dbReference type="EMBL" id="AFRT01002187">
    <property type="protein sequence ID" value="ELU38374.1"/>
    <property type="molecule type" value="Genomic_DNA"/>
</dbReference>
<comment type="similarity">
    <text evidence="2">Belongs to the ORC3 family.</text>
</comment>
<dbReference type="InterPro" id="IPR040855">
    <property type="entry name" value="ORC_WH_C"/>
</dbReference>
<dbReference type="InterPro" id="IPR040976">
    <property type="entry name" value="Pkinase_fungal"/>
</dbReference>
<evidence type="ECO:0000259" key="8">
    <source>
        <dbReference type="Pfam" id="PF18137"/>
    </source>
</evidence>
<comment type="subcellular location">
    <subcellularLocation>
        <location evidence="1">Nucleus</location>
    </subcellularLocation>
</comment>
<dbReference type="PANTHER" id="PTHR12748">
    <property type="entry name" value="ORIGIN RECOGNITION COMPLEX SUBUNIT 3"/>
    <property type="match status" value="1"/>
</dbReference>
<feature type="domain" description="Origin recognition complex subunit 3 winged helix C-terminal" evidence="8">
    <location>
        <begin position="552"/>
        <end position="681"/>
    </location>
</feature>
<dbReference type="InterPro" id="IPR020795">
    <property type="entry name" value="ORC3"/>
</dbReference>
<dbReference type="STRING" id="983506.L8WPW2"/>
<feature type="domain" description="Fungal-type protein kinase" evidence="7">
    <location>
        <begin position="735"/>
        <end position="788"/>
    </location>
</feature>
<reference evidence="9 10" key="1">
    <citation type="journal article" date="2013" name="Nat. Commun.">
        <title>The evolution and pathogenic mechanisms of the rice sheath blight pathogen.</title>
        <authorList>
            <person name="Zheng A."/>
            <person name="Lin R."/>
            <person name="Xu L."/>
            <person name="Qin P."/>
            <person name="Tang C."/>
            <person name="Ai P."/>
            <person name="Zhang D."/>
            <person name="Liu Y."/>
            <person name="Sun Z."/>
            <person name="Feng H."/>
            <person name="Wang Y."/>
            <person name="Chen Y."/>
            <person name="Liang X."/>
            <person name="Fu R."/>
            <person name="Li Q."/>
            <person name="Zhang J."/>
            <person name="Yu X."/>
            <person name="Xie Z."/>
            <person name="Ding L."/>
            <person name="Guan P."/>
            <person name="Tang J."/>
            <person name="Liang Y."/>
            <person name="Wang S."/>
            <person name="Deng Q."/>
            <person name="Li S."/>
            <person name="Zhu J."/>
            <person name="Wang L."/>
            <person name="Liu H."/>
            <person name="Li P."/>
        </authorList>
    </citation>
    <scope>NUCLEOTIDE SEQUENCE [LARGE SCALE GENOMIC DNA]</scope>
    <source>
        <strain evidence="10">AG-1 IA</strain>
    </source>
</reference>
<evidence type="ECO:0000256" key="1">
    <source>
        <dbReference type="ARBA" id="ARBA00004123"/>
    </source>
</evidence>
<keyword evidence="5" id="KW-0539">Nucleus</keyword>
<dbReference type="CDD" id="cd20704">
    <property type="entry name" value="Orc3"/>
    <property type="match status" value="1"/>
</dbReference>
<dbReference type="Pfam" id="PF17667">
    <property type="entry name" value="Pkinase_fungal"/>
    <property type="match status" value="1"/>
</dbReference>
<dbReference type="Pfam" id="PF07034">
    <property type="entry name" value="ORC3_N"/>
    <property type="match status" value="1"/>
</dbReference>
<dbReference type="OrthoDB" id="10265211at2759"/>
<protein>
    <recommendedName>
        <fullName evidence="11">Origin recognition complex subunit 3</fullName>
    </recommendedName>
</protein>
<dbReference type="Pfam" id="PF18137">
    <property type="entry name" value="WHD_ORC"/>
    <property type="match status" value="1"/>
</dbReference>
<dbReference type="GO" id="GO:0003688">
    <property type="term" value="F:DNA replication origin binding"/>
    <property type="evidence" value="ECO:0007669"/>
    <property type="project" value="TreeGrafter"/>
</dbReference>
<keyword evidence="3" id="KW-0235">DNA replication</keyword>
<evidence type="ECO:0000256" key="3">
    <source>
        <dbReference type="ARBA" id="ARBA00022705"/>
    </source>
</evidence>
<dbReference type="GO" id="GO:0031261">
    <property type="term" value="C:DNA replication preinitiation complex"/>
    <property type="evidence" value="ECO:0007669"/>
    <property type="project" value="TreeGrafter"/>
</dbReference>
<evidence type="ECO:0000259" key="6">
    <source>
        <dbReference type="Pfam" id="PF07034"/>
    </source>
</evidence>
<gene>
    <name evidence="9" type="ORF">AG1IA_07590</name>
</gene>
<evidence type="ECO:0008006" key="11">
    <source>
        <dbReference type="Google" id="ProtNLM"/>
    </source>
</evidence>
<feature type="domain" description="Origin recognition complex subunit 3 N-terminal" evidence="6">
    <location>
        <begin position="12"/>
        <end position="308"/>
    </location>
</feature>
<accession>L8WPW2</accession>
<dbReference type="InterPro" id="IPR045667">
    <property type="entry name" value="ORC3_N"/>
</dbReference>
<evidence type="ECO:0000256" key="5">
    <source>
        <dbReference type="ARBA" id="ARBA00023242"/>
    </source>
</evidence>
<dbReference type="PANTHER" id="PTHR12748:SF0">
    <property type="entry name" value="ORIGIN RECOGNITION COMPLEX SUBUNIT 3"/>
    <property type="match status" value="1"/>
</dbReference>
<dbReference type="GO" id="GO:0006270">
    <property type="term" value="P:DNA replication initiation"/>
    <property type="evidence" value="ECO:0007669"/>
    <property type="project" value="TreeGrafter"/>
</dbReference>
<dbReference type="GO" id="GO:0005664">
    <property type="term" value="C:nuclear origin of replication recognition complex"/>
    <property type="evidence" value="ECO:0007669"/>
    <property type="project" value="InterPro"/>
</dbReference>
<comment type="caution">
    <text evidence="9">The sequence shown here is derived from an EMBL/GenBank/DDBJ whole genome shotgun (WGS) entry which is preliminary data.</text>
</comment>
<evidence type="ECO:0000256" key="4">
    <source>
        <dbReference type="ARBA" id="ARBA00023125"/>
    </source>
</evidence>
<sequence>MAGHHIHTLQASKSSKSRILGGYHQAWDRCRSRINQVILEQCQDTINELVEFAGQHESTQDSSLGLQEIPTALVVGKDRALLSALLTRATHILTHPEEEQVAQGKGKQKARAPPLVIQLEEGDCTNTMSALRALVTGFMAQLEEADPDKEWLGTMTIIHLKVGWQVAQLFPKLNCYPDDSPNLVVILDRMEVYDAEVLQDVIYACSKYLDSLPFIFATTLSDPYYLQRAFTTATRAMLDPSIFRPSSGAALCSEVVQKAMYGYDSPYDILLGEASVKTLKDIIDKTDGRIEALITTLQLIYMEHFRYQGPLLEAVPPLHDKPEPNIALCVHKVEQAEQSVRDALMALMFIYKRRDPLSDGFRITNPQNLDQTQYTPESMVNKLHIKHAKTVQNMKTLGYGLNVLHHLTFKFHSLGSYRQEVPLGFLDLLELEARGGDHLEKYATWMLKRGFENTSLSDSADMVREVFKTHFARGGKDYQLPYSVELSEVANYLWECQVKSLPFGAEDKARLASYFAKHISSSFGLRYTEPYGELYYTDTSAGLRETLDPAPRSVILSALIRPGAYFNCECCDPEETFAPESMAQRPDTCILFQRSLDAGKLLNIADWFGSFVAVVQHEKVERNTAQTSAHGLRTRRRRSTDIDVDGEDMVEIQKEYQARFIESAHELEFMGLIQATGRRKDGGRFLPLARPKIVSKALTIQCGECCPSRLIDGAVRANTLQEYVEGRYPSEKSIGRLYDMELSVFNDRLEADVRGTVAFMSSQLLSEEPVQHTFMHDLDSLLWVLVWLAAVRAQEDNQHNANSLREEVYSSDDSFKYSFVNISERARSQMARIIDLADTEWDTALYAPKYTGPLKLFQPPPSPGSNKASGEEKWRLIKILIDIFDESTVKLQSSFR</sequence>
<proteinExistence type="inferred from homology"/>
<keyword evidence="10" id="KW-1185">Reference proteome</keyword>
<name>L8WPW2_THACA</name>
<organism evidence="9 10">
    <name type="scientific">Thanatephorus cucumeris (strain AG1-IA)</name>
    <name type="common">Rice sheath blight fungus</name>
    <name type="synonym">Rhizoctonia solani</name>
    <dbReference type="NCBI Taxonomy" id="983506"/>
    <lineage>
        <taxon>Eukaryota</taxon>
        <taxon>Fungi</taxon>
        <taxon>Dikarya</taxon>
        <taxon>Basidiomycota</taxon>
        <taxon>Agaricomycotina</taxon>
        <taxon>Agaricomycetes</taxon>
        <taxon>Cantharellales</taxon>
        <taxon>Ceratobasidiaceae</taxon>
        <taxon>Rhizoctonia</taxon>
        <taxon>Rhizoctonia solani AG-1</taxon>
    </lineage>
</organism>
<evidence type="ECO:0000256" key="2">
    <source>
        <dbReference type="ARBA" id="ARBA00010977"/>
    </source>
</evidence>
<evidence type="ECO:0000313" key="9">
    <source>
        <dbReference type="EMBL" id="ELU38374.1"/>
    </source>
</evidence>
<evidence type="ECO:0000259" key="7">
    <source>
        <dbReference type="Pfam" id="PF17667"/>
    </source>
</evidence>
<dbReference type="Proteomes" id="UP000011668">
    <property type="component" value="Unassembled WGS sequence"/>
</dbReference>